<evidence type="ECO:0000313" key="2">
    <source>
        <dbReference type="Proteomes" id="UP000182259"/>
    </source>
</evidence>
<reference evidence="1 2" key="1">
    <citation type="submission" date="2016-10" db="EMBL/GenBank/DDBJ databases">
        <authorList>
            <person name="de Groot N.N."/>
        </authorList>
    </citation>
    <scope>NUCLEOTIDE SEQUENCE [LARGE SCALE GENOMIC DNA]</scope>
    <source>
        <strain evidence="1 2">PYCC 4715</strain>
    </source>
</reference>
<dbReference type="SUPFAM" id="SSF52058">
    <property type="entry name" value="L domain-like"/>
    <property type="match status" value="1"/>
</dbReference>
<evidence type="ECO:0000313" key="1">
    <source>
        <dbReference type="EMBL" id="SGZ54610.1"/>
    </source>
</evidence>
<dbReference type="EMBL" id="LT635766">
    <property type="protein sequence ID" value="SGZ54610.1"/>
    <property type="molecule type" value="Genomic_DNA"/>
</dbReference>
<dbReference type="InterPro" id="IPR001611">
    <property type="entry name" value="Leu-rich_rpt"/>
</dbReference>
<proteinExistence type="predicted"/>
<dbReference type="PANTHER" id="PTHR32134">
    <property type="entry name" value="FNIP REPEAT-CONTAINING PROTEIN"/>
    <property type="match status" value="1"/>
</dbReference>
<organism evidence="1 2">
    <name type="scientific">Sungouiella intermedia</name>
    <dbReference type="NCBI Taxonomy" id="45354"/>
    <lineage>
        <taxon>Eukaryota</taxon>
        <taxon>Fungi</taxon>
        <taxon>Dikarya</taxon>
        <taxon>Ascomycota</taxon>
        <taxon>Saccharomycotina</taxon>
        <taxon>Pichiomycetes</taxon>
        <taxon>Metschnikowiaceae</taxon>
        <taxon>Sungouiella</taxon>
    </lineage>
</organism>
<dbReference type="PANTHER" id="PTHR32134:SF92">
    <property type="entry name" value="FNIP REPEAT-CONTAINING PROTEIN"/>
    <property type="match status" value="1"/>
</dbReference>
<dbReference type="Gene3D" id="3.80.10.10">
    <property type="entry name" value="Ribonuclease Inhibitor"/>
    <property type="match status" value="1"/>
</dbReference>
<dbReference type="Proteomes" id="UP000182259">
    <property type="component" value="Chromosome III"/>
</dbReference>
<gene>
    <name evidence="1" type="ORF">SAMEA4029009_CIC11G00000000167</name>
</gene>
<dbReference type="PROSITE" id="PS51450">
    <property type="entry name" value="LRR"/>
    <property type="match status" value="1"/>
</dbReference>
<accession>A0A1L0BW88</accession>
<name>A0A1L0BW88_9ASCO</name>
<protein>
    <submittedName>
        <fullName evidence="1">CIC11C00000000167</fullName>
    </submittedName>
</protein>
<sequence length="555" mass="62919">MDKMPIETVSEIILHVPEADLKTISKQLPKNDPLRHLIDSDIYAKVYVGPYDYSILGFHKLSIEEFQELSLSGNTDVIRSLKYDAVFSEVDDDPFLFYCKQNPKSLKDVKEIEFNGSVEQFRRFAANFSTDNVKVLILSEAQQFVMDLAPPYLRKIHLYFYESQVAPLRGWPQSLKTLIIERCNSPLLVELPGGLEELLVWACGSEEPWIQYPPNLRILEYQGEAITFNSSRFPDLLCELALFDCSIENLDVLQAKWPMGLKKLDLARNPIKSIAGVKFPDSLDFLNLRSCSITSLDGVAFPRLLTELHLTYNEISSLDHVKFPALKILDITGDSGKKTIDSLASVQFPSTLETLQAKGHPITDWAETSVPENLRTWELDTSEDANALKFSPGLEVLTLKFKNAANGNFCDLKLPPSLVDLHLENGISTEFDWNLPVLRNMFVDNFTGPIVVPSCVQKLTLRSQDRESFENLKIPPMVDVLQVTYPLKVYPDSVTELLIWRFEPTGDLILPKFLKKLRIASRGSIPSDVILPSTLRYISGPFDQKIMEEINSRKD</sequence>
<dbReference type="AlphaFoldDB" id="A0A1L0BW88"/>
<dbReference type="InterPro" id="IPR051251">
    <property type="entry name" value="STK_FNIP-Repeat"/>
</dbReference>
<dbReference type="InterPro" id="IPR032675">
    <property type="entry name" value="LRR_dom_sf"/>
</dbReference>